<evidence type="ECO:0000313" key="11">
    <source>
        <dbReference type="Proteomes" id="UP000319498"/>
    </source>
</evidence>
<dbReference type="InterPro" id="IPR058031">
    <property type="entry name" value="AAA_lid_NorR"/>
</dbReference>
<dbReference type="InterPro" id="IPR002078">
    <property type="entry name" value="Sigma_54_int"/>
</dbReference>
<dbReference type="CDD" id="cd00009">
    <property type="entry name" value="AAA"/>
    <property type="match status" value="1"/>
</dbReference>
<sequence length="699" mass="78584">MIKQKPCILLMTRLETISLLFANTLTSFFGNRLDIIRNHMQERLHPSVYDEVDLILVSDTSLLHDQPAPPSDIPVLLARRTIDINKLDQLMDLTPGTRCLFVSNSIEMVEGAIELLFHLGFSHLTFVPYVPDTETPLPEKDQIDVAVCHGLRELIPGHFENVIELGHRPLDLTTIFDISRLLDLSPDKANLYTADFISDFVHIGRKLTNSVHNERKLNEKLSSILNAVHEGIIGTDATGNITVLNKEAEKILHITEATCIGRNVAEVIPEFLILEVVESHTEVTKQVLEFRDLYLLVTKIPTFLDDQFLGAVITFQDVTKVQQLEQEIRTKSANLGLMTKYSFDNIIGKSPSIQANKRVATKLAESDFTILITGENGTGKEVFAQAIHQHSTRRDGPFVPVNFAGLTESLVESELFGYEEGSFTGARKGGKMGLFELAHNGTIFLDEIGDAPLSIQASLLRVLQEKQVMRVGGYRVIPVNVRVIAATNCNLMEMVKKGTFREDLYYRLNVLPLHIQPLRDRPDDILVLIDYFLQKKKQRLSFSREVTEQLLRYDWPGNIRELENFIHYAVVIAEGNQVELSHLPERFFVGHVSTPPLLSNRNDTLEDTIRYLSRQGSLVDYAAILQVLSDCYKRQERIGRSALHARIESPTTLTEAQIRHKLTVLDRSGCVSIGVKKQGTQITAFGQQVLAALLIATKG</sequence>
<dbReference type="InterPro" id="IPR000014">
    <property type="entry name" value="PAS"/>
</dbReference>
<dbReference type="InterPro" id="IPR036388">
    <property type="entry name" value="WH-like_DNA-bd_sf"/>
</dbReference>
<protein>
    <submittedName>
        <fullName evidence="8 9">Transcriptional regulator</fullName>
    </submittedName>
</protein>
<feature type="domain" description="PAS" evidence="7">
    <location>
        <begin position="217"/>
        <end position="291"/>
    </location>
</feature>
<dbReference type="InterPro" id="IPR025943">
    <property type="entry name" value="Sigma_54_int_dom_ATP-bd_2"/>
</dbReference>
<evidence type="ECO:0000256" key="4">
    <source>
        <dbReference type="ARBA" id="ARBA00023125"/>
    </source>
</evidence>
<dbReference type="InterPro" id="IPR027417">
    <property type="entry name" value="P-loop_NTPase"/>
</dbReference>
<dbReference type="InterPro" id="IPR035965">
    <property type="entry name" value="PAS-like_dom_sf"/>
</dbReference>
<dbReference type="SUPFAM" id="SSF55785">
    <property type="entry name" value="PYP-like sensor domain (PAS domain)"/>
    <property type="match status" value="1"/>
</dbReference>
<dbReference type="InterPro" id="IPR013767">
    <property type="entry name" value="PAS_fold"/>
</dbReference>
<dbReference type="InterPro" id="IPR003593">
    <property type="entry name" value="AAA+_ATPase"/>
</dbReference>
<evidence type="ECO:0000256" key="3">
    <source>
        <dbReference type="ARBA" id="ARBA00023015"/>
    </source>
</evidence>
<keyword evidence="1" id="KW-0547">Nucleotide-binding</keyword>
<dbReference type="Gene3D" id="3.40.50.300">
    <property type="entry name" value="P-loop containing nucleotide triphosphate hydrolases"/>
    <property type="match status" value="1"/>
</dbReference>
<dbReference type="Gene3D" id="1.10.8.60">
    <property type="match status" value="1"/>
</dbReference>
<dbReference type="SMART" id="SM00382">
    <property type="entry name" value="AAA"/>
    <property type="match status" value="1"/>
</dbReference>
<dbReference type="EMBL" id="BJOL01000021">
    <property type="protein sequence ID" value="GED59558.1"/>
    <property type="molecule type" value="Genomic_DNA"/>
</dbReference>
<keyword evidence="3" id="KW-0805">Transcription regulation</keyword>
<dbReference type="PROSITE" id="PS50112">
    <property type="entry name" value="PAS"/>
    <property type="match status" value="1"/>
</dbReference>
<name>A0A837KJR1_9BACL</name>
<dbReference type="AlphaFoldDB" id="A0A837KJR1"/>
<dbReference type="SMART" id="SM00091">
    <property type="entry name" value="PAS"/>
    <property type="match status" value="1"/>
</dbReference>
<dbReference type="SUPFAM" id="SSF52540">
    <property type="entry name" value="P-loop containing nucleoside triphosphate hydrolases"/>
    <property type="match status" value="1"/>
</dbReference>
<keyword evidence="5" id="KW-0804">Transcription</keyword>
<keyword evidence="11" id="KW-1185">Reference proteome</keyword>
<evidence type="ECO:0000256" key="1">
    <source>
        <dbReference type="ARBA" id="ARBA00022741"/>
    </source>
</evidence>
<evidence type="ECO:0000259" key="6">
    <source>
        <dbReference type="PROSITE" id="PS50045"/>
    </source>
</evidence>
<evidence type="ECO:0000259" key="7">
    <source>
        <dbReference type="PROSITE" id="PS50112"/>
    </source>
</evidence>
<dbReference type="Gene3D" id="3.30.450.20">
    <property type="entry name" value="PAS domain"/>
    <property type="match status" value="1"/>
</dbReference>
<keyword evidence="4" id="KW-0238">DNA-binding</keyword>
<organism evidence="9 10">
    <name type="scientific">Brevibacillus formosus</name>
    <dbReference type="NCBI Taxonomy" id="54913"/>
    <lineage>
        <taxon>Bacteria</taxon>
        <taxon>Bacillati</taxon>
        <taxon>Bacillota</taxon>
        <taxon>Bacilli</taxon>
        <taxon>Bacillales</taxon>
        <taxon>Paenibacillaceae</taxon>
        <taxon>Brevibacillus</taxon>
    </lineage>
</organism>
<feature type="domain" description="Sigma-54 factor interaction" evidence="6">
    <location>
        <begin position="346"/>
        <end position="571"/>
    </location>
</feature>
<evidence type="ECO:0000313" key="10">
    <source>
        <dbReference type="Proteomes" id="UP000035218"/>
    </source>
</evidence>
<dbReference type="Pfam" id="PF25601">
    <property type="entry name" value="AAA_lid_14"/>
    <property type="match status" value="1"/>
</dbReference>
<dbReference type="PROSITE" id="PS00676">
    <property type="entry name" value="SIGMA54_INTERACT_2"/>
    <property type="match status" value="1"/>
</dbReference>
<dbReference type="EMBL" id="LDCN01000009">
    <property type="protein sequence ID" value="KLH96539.1"/>
    <property type="molecule type" value="Genomic_DNA"/>
</dbReference>
<dbReference type="GO" id="GO:0006355">
    <property type="term" value="P:regulation of DNA-templated transcription"/>
    <property type="evidence" value="ECO:0007669"/>
    <property type="project" value="InterPro"/>
</dbReference>
<dbReference type="RefSeq" id="WP_047073410.1">
    <property type="nucleotide sequence ID" value="NZ_BJOL01000021.1"/>
</dbReference>
<dbReference type="GeneID" id="87588072"/>
<dbReference type="PANTHER" id="PTHR32071:SF57">
    <property type="entry name" value="C4-DICARBOXYLATE TRANSPORT TRANSCRIPTIONAL REGULATORY PROTEIN DCTD"/>
    <property type="match status" value="1"/>
</dbReference>
<dbReference type="Gene3D" id="1.10.10.10">
    <property type="entry name" value="Winged helix-like DNA-binding domain superfamily/Winged helix DNA-binding domain"/>
    <property type="match status" value="1"/>
</dbReference>
<dbReference type="Proteomes" id="UP000319498">
    <property type="component" value="Unassembled WGS sequence"/>
</dbReference>
<dbReference type="CDD" id="cd00130">
    <property type="entry name" value="PAS"/>
    <property type="match status" value="1"/>
</dbReference>
<dbReference type="Pfam" id="PF00158">
    <property type="entry name" value="Sigma54_activat"/>
    <property type="match status" value="1"/>
</dbReference>
<evidence type="ECO:0000256" key="5">
    <source>
        <dbReference type="ARBA" id="ARBA00023163"/>
    </source>
</evidence>
<keyword evidence="2" id="KW-0067">ATP-binding</keyword>
<proteinExistence type="predicted"/>
<dbReference type="PANTHER" id="PTHR32071">
    <property type="entry name" value="TRANSCRIPTIONAL REGULATORY PROTEIN"/>
    <property type="match status" value="1"/>
</dbReference>
<dbReference type="FunFam" id="3.40.50.300:FF:000006">
    <property type="entry name" value="DNA-binding transcriptional regulator NtrC"/>
    <property type="match status" value="1"/>
</dbReference>
<evidence type="ECO:0000256" key="2">
    <source>
        <dbReference type="ARBA" id="ARBA00022840"/>
    </source>
</evidence>
<accession>A0A837KJR1</accession>
<dbReference type="GO" id="GO:0005524">
    <property type="term" value="F:ATP binding"/>
    <property type="evidence" value="ECO:0007669"/>
    <property type="project" value="UniProtKB-KW"/>
</dbReference>
<comment type="caution">
    <text evidence="9">The sequence shown here is derived from an EMBL/GenBank/DDBJ whole genome shotgun (WGS) entry which is preliminary data.</text>
</comment>
<gene>
    <name evidence="9" type="ORF">AA984_23805</name>
    <name evidence="8" type="ORF">BFO01nite_36900</name>
</gene>
<evidence type="ECO:0000313" key="8">
    <source>
        <dbReference type="EMBL" id="GED59558.1"/>
    </source>
</evidence>
<dbReference type="PROSITE" id="PS50045">
    <property type="entry name" value="SIGMA54_INTERACT_4"/>
    <property type="match status" value="1"/>
</dbReference>
<reference evidence="8 11" key="2">
    <citation type="submission" date="2019-06" db="EMBL/GenBank/DDBJ databases">
        <title>Whole genome shotgun sequence of Brevibacillus formosus NBRC 15716.</title>
        <authorList>
            <person name="Hosoyama A."/>
            <person name="Uohara A."/>
            <person name="Ohji S."/>
            <person name="Ichikawa N."/>
        </authorList>
    </citation>
    <scope>NUCLEOTIDE SEQUENCE [LARGE SCALE GENOMIC DNA]</scope>
    <source>
        <strain evidence="8 11">NBRC 15716</strain>
    </source>
</reference>
<dbReference type="InterPro" id="IPR025944">
    <property type="entry name" value="Sigma_54_int_dom_CS"/>
</dbReference>
<dbReference type="OrthoDB" id="9803970at2"/>
<dbReference type="Proteomes" id="UP000035218">
    <property type="component" value="Unassembled WGS sequence"/>
</dbReference>
<dbReference type="NCBIfam" id="TIGR00229">
    <property type="entry name" value="sensory_box"/>
    <property type="match status" value="1"/>
</dbReference>
<evidence type="ECO:0000313" key="9">
    <source>
        <dbReference type="EMBL" id="KLH96539.1"/>
    </source>
</evidence>
<dbReference type="Pfam" id="PF00989">
    <property type="entry name" value="PAS"/>
    <property type="match status" value="1"/>
</dbReference>
<dbReference type="PROSITE" id="PS00688">
    <property type="entry name" value="SIGMA54_INTERACT_3"/>
    <property type="match status" value="1"/>
</dbReference>
<reference evidence="9 10" key="1">
    <citation type="submission" date="2015-05" db="EMBL/GenBank/DDBJ databases">
        <title>Genome sequencing project for genomic taxonomy and phylogenomics of Bacillus-like bacteria.</title>
        <authorList>
            <person name="Liu B."/>
            <person name="Wang J."/>
            <person name="Zhu Y."/>
            <person name="Liu G."/>
            <person name="Chen Q."/>
            <person name="Chen Z."/>
            <person name="Lan J."/>
            <person name="Che J."/>
            <person name="Ge C."/>
            <person name="Shi H."/>
            <person name="Pan Z."/>
            <person name="Liu X."/>
        </authorList>
    </citation>
    <scope>NUCLEOTIDE SEQUENCE [LARGE SCALE GENOMIC DNA]</scope>
    <source>
        <strain evidence="9 10">DSM 9885</strain>
    </source>
</reference>
<dbReference type="GO" id="GO:0003677">
    <property type="term" value="F:DNA binding"/>
    <property type="evidence" value="ECO:0007669"/>
    <property type="project" value="UniProtKB-KW"/>
</dbReference>